<dbReference type="PANTHER" id="PTHR46889">
    <property type="entry name" value="TRANSPOSASE INSF FOR INSERTION SEQUENCE IS3B-RELATED"/>
    <property type="match status" value="1"/>
</dbReference>
<dbReference type="RefSeq" id="WP_004016113.1">
    <property type="nucleotide sequence ID" value="NZ_JABCUV010000004.1"/>
</dbReference>
<sequence>MIAKTLRGDFPGRVVFHADRGAQYTSEQIHKVTKRLGVDQSMGRTGVCWDNAMAESFWSTLKNEFYHRFTWPTRAEAKQGVAREKSPTPRKPYNTNKKPALPAVGREPSRRRGDSA</sequence>
<protein>
    <submittedName>
        <fullName evidence="3">DDE-type integrase/transposase/recombinase</fullName>
    </submittedName>
</protein>
<feature type="region of interest" description="Disordered" evidence="1">
    <location>
        <begin position="76"/>
        <end position="116"/>
    </location>
</feature>
<dbReference type="EMBL" id="JABCUV010000004">
    <property type="protein sequence ID" value="NMW93098.1"/>
    <property type="molecule type" value="Genomic_DNA"/>
</dbReference>
<evidence type="ECO:0000313" key="3">
    <source>
        <dbReference type="EMBL" id="NMW93098.1"/>
    </source>
</evidence>
<evidence type="ECO:0000256" key="1">
    <source>
        <dbReference type="SAM" id="MobiDB-lite"/>
    </source>
</evidence>
<dbReference type="InterPro" id="IPR012337">
    <property type="entry name" value="RNaseH-like_sf"/>
</dbReference>
<dbReference type="Proteomes" id="UP000582487">
    <property type="component" value="Unassembled WGS sequence"/>
</dbReference>
<feature type="compositionally biased region" description="Basic and acidic residues" evidence="1">
    <location>
        <begin position="107"/>
        <end position="116"/>
    </location>
</feature>
<gene>
    <name evidence="3" type="ORF">HHJ74_05220</name>
</gene>
<reference evidence="3 4" key="1">
    <citation type="submission" date="2020-04" db="EMBL/GenBank/DDBJ databases">
        <title>Antimicrobial susceptibility and clonality of vaginal-derived multi-drug resistant Mobiluncus isolates in China.</title>
        <authorList>
            <person name="Zhang X."/>
        </authorList>
    </citation>
    <scope>NUCLEOTIDE SEQUENCE [LARGE SCALE GENOMIC DNA]</scope>
    <source>
        <strain evidence="3 4">7</strain>
    </source>
</reference>
<name>A0A848RQ41_9ACTO</name>
<dbReference type="PANTHER" id="PTHR46889:SF4">
    <property type="entry name" value="TRANSPOSASE INSO FOR INSERTION SEQUENCE ELEMENT IS911B-RELATED"/>
    <property type="match status" value="1"/>
</dbReference>
<dbReference type="InterPro" id="IPR036397">
    <property type="entry name" value="RNaseH_sf"/>
</dbReference>
<dbReference type="InterPro" id="IPR001584">
    <property type="entry name" value="Integrase_cat-core"/>
</dbReference>
<feature type="compositionally biased region" description="Basic and acidic residues" evidence="1">
    <location>
        <begin position="76"/>
        <end position="87"/>
    </location>
</feature>
<dbReference type="GO" id="GO:0003676">
    <property type="term" value="F:nucleic acid binding"/>
    <property type="evidence" value="ECO:0007669"/>
    <property type="project" value="InterPro"/>
</dbReference>
<dbReference type="Pfam" id="PF13683">
    <property type="entry name" value="rve_3"/>
    <property type="match status" value="1"/>
</dbReference>
<dbReference type="AlphaFoldDB" id="A0A848RQ41"/>
<dbReference type="InterPro" id="IPR050900">
    <property type="entry name" value="Transposase_IS3/IS150/IS904"/>
</dbReference>
<dbReference type="Gene3D" id="3.30.420.10">
    <property type="entry name" value="Ribonuclease H-like superfamily/Ribonuclease H"/>
    <property type="match status" value="1"/>
</dbReference>
<feature type="domain" description="Integrase catalytic" evidence="2">
    <location>
        <begin position="1"/>
        <end position="116"/>
    </location>
</feature>
<dbReference type="SUPFAM" id="SSF53098">
    <property type="entry name" value="Ribonuclease H-like"/>
    <property type="match status" value="1"/>
</dbReference>
<evidence type="ECO:0000313" key="4">
    <source>
        <dbReference type="Proteomes" id="UP000582487"/>
    </source>
</evidence>
<proteinExistence type="predicted"/>
<dbReference type="GO" id="GO:0015074">
    <property type="term" value="P:DNA integration"/>
    <property type="evidence" value="ECO:0007669"/>
    <property type="project" value="InterPro"/>
</dbReference>
<organism evidence="3 4">
    <name type="scientific">Mobiluncus mulieris</name>
    <dbReference type="NCBI Taxonomy" id="2052"/>
    <lineage>
        <taxon>Bacteria</taxon>
        <taxon>Bacillati</taxon>
        <taxon>Actinomycetota</taxon>
        <taxon>Actinomycetes</taxon>
        <taxon>Actinomycetales</taxon>
        <taxon>Actinomycetaceae</taxon>
        <taxon>Mobiluncus</taxon>
    </lineage>
</organism>
<dbReference type="PROSITE" id="PS50994">
    <property type="entry name" value="INTEGRASE"/>
    <property type="match status" value="1"/>
</dbReference>
<comment type="caution">
    <text evidence="3">The sequence shown here is derived from an EMBL/GenBank/DDBJ whole genome shotgun (WGS) entry which is preliminary data.</text>
</comment>
<evidence type="ECO:0000259" key="2">
    <source>
        <dbReference type="PROSITE" id="PS50994"/>
    </source>
</evidence>
<accession>A0A848RQ41</accession>